<dbReference type="InterPro" id="IPR003439">
    <property type="entry name" value="ABC_transporter-like_ATP-bd"/>
</dbReference>
<dbReference type="PANTHER" id="PTHR43776">
    <property type="entry name" value="TRANSPORT ATP-BINDING PROTEIN"/>
    <property type="match status" value="1"/>
</dbReference>
<keyword evidence="3 5" id="KW-0067">ATP-binding</keyword>
<dbReference type="PANTHER" id="PTHR43776:SF8">
    <property type="entry name" value="ABC TRANSPORTER, ATP-BINDING PROTEIN"/>
    <property type="match status" value="1"/>
</dbReference>
<evidence type="ECO:0000256" key="2">
    <source>
        <dbReference type="ARBA" id="ARBA00022741"/>
    </source>
</evidence>
<evidence type="ECO:0000256" key="1">
    <source>
        <dbReference type="ARBA" id="ARBA00022448"/>
    </source>
</evidence>
<dbReference type="SMART" id="SM00382">
    <property type="entry name" value="AAA"/>
    <property type="match status" value="1"/>
</dbReference>
<dbReference type="CDD" id="cd03257">
    <property type="entry name" value="ABC_NikE_OppD_transporters"/>
    <property type="match status" value="1"/>
</dbReference>
<dbReference type="InterPro" id="IPR050319">
    <property type="entry name" value="ABC_transp_ATP-bind"/>
</dbReference>
<dbReference type="SUPFAM" id="SSF52540">
    <property type="entry name" value="P-loop containing nucleoside triphosphate hydrolases"/>
    <property type="match status" value="1"/>
</dbReference>
<proteinExistence type="predicted"/>
<protein>
    <submittedName>
        <fullName evidence="5">ABC transporter ATP-binding protein</fullName>
    </submittedName>
</protein>
<evidence type="ECO:0000256" key="3">
    <source>
        <dbReference type="ARBA" id="ARBA00022840"/>
    </source>
</evidence>
<sequence>MLELKNICFSYKSGALFSKKQQKVLNNISISLKSGKSLGVLGISGSGKSTLAKIIAGIYKMDSGEVVFDGKKQDIQIVFQDSRASFNPDFSVYDAISEPMVNAGFNNKKIDEKIKELFKRVCLDESILYKKCSMLSGGMLQRLSIARAMALKPKIIILDEATSSLDVVVAAEILKMFKSLQNEFSYIVITHDLRLVKLFCDEVIVLDNGIIAERQILTKDLKLTSDIGIKLSNAILKPYPKGYDKH</sequence>
<dbReference type="RefSeq" id="WP_172230999.1">
    <property type="nucleotide sequence ID" value="NZ_CP035946.1"/>
</dbReference>
<dbReference type="Proteomes" id="UP000786183">
    <property type="component" value="Unassembled WGS sequence"/>
</dbReference>
<dbReference type="PROSITE" id="PS50893">
    <property type="entry name" value="ABC_TRANSPORTER_2"/>
    <property type="match status" value="1"/>
</dbReference>
<dbReference type="PROSITE" id="PS00211">
    <property type="entry name" value="ABC_TRANSPORTER_1"/>
    <property type="match status" value="1"/>
</dbReference>
<gene>
    <name evidence="5" type="ORF">AVCANL283_04350</name>
</gene>
<keyword evidence="1" id="KW-0813">Transport</keyword>
<dbReference type="Pfam" id="PF00005">
    <property type="entry name" value="ABC_tran"/>
    <property type="match status" value="1"/>
</dbReference>
<dbReference type="InterPro" id="IPR017871">
    <property type="entry name" value="ABC_transporter-like_CS"/>
</dbReference>
<evidence type="ECO:0000259" key="4">
    <source>
        <dbReference type="PROSITE" id="PS50893"/>
    </source>
</evidence>
<name>A0ABS7WRG3_9BACT</name>
<feature type="domain" description="ABC transporter" evidence="4">
    <location>
        <begin position="2"/>
        <end position="233"/>
    </location>
</feature>
<keyword evidence="6" id="KW-1185">Reference proteome</keyword>
<organism evidence="5 6">
    <name type="scientific">Campylobacter canadensis</name>
    <dbReference type="NCBI Taxonomy" id="449520"/>
    <lineage>
        <taxon>Bacteria</taxon>
        <taxon>Pseudomonadati</taxon>
        <taxon>Campylobacterota</taxon>
        <taxon>Epsilonproteobacteria</taxon>
        <taxon>Campylobacterales</taxon>
        <taxon>Campylobacteraceae</taxon>
        <taxon>Campylobacter</taxon>
    </lineage>
</organism>
<keyword evidence="2" id="KW-0547">Nucleotide-binding</keyword>
<evidence type="ECO:0000313" key="6">
    <source>
        <dbReference type="Proteomes" id="UP000786183"/>
    </source>
</evidence>
<dbReference type="GO" id="GO:0005524">
    <property type="term" value="F:ATP binding"/>
    <property type="evidence" value="ECO:0007669"/>
    <property type="project" value="UniProtKB-KW"/>
</dbReference>
<comment type="caution">
    <text evidence="5">The sequence shown here is derived from an EMBL/GenBank/DDBJ whole genome shotgun (WGS) entry which is preliminary data.</text>
</comment>
<dbReference type="InterPro" id="IPR027417">
    <property type="entry name" value="P-loop_NTPase"/>
</dbReference>
<dbReference type="Gene3D" id="3.40.50.300">
    <property type="entry name" value="P-loop containing nucleotide triphosphate hydrolases"/>
    <property type="match status" value="1"/>
</dbReference>
<evidence type="ECO:0000313" key="5">
    <source>
        <dbReference type="EMBL" id="MBZ7987340.1"/>
    </source>
</evidence>
<accession>A0ABS7WRG3</accession>
<dbReference type="InterPro" id="IPR003593">
    <property type="entry name" value="AAA+_ATPase"/>
</dbReference>
<reference evidence="5 6" key="1">
    <citation type="submission" date="2020-07" db="EMBL/GenBank/DDBJ databases">
        <title>Transfer of Campylobacter canadensis to the novel genus Avispirillum gen. nov., that also includes two novel species recovered from migratory waterfowl: Avispirillum anseris sp. nov. and Avispirillum brantae sp. nov.</title>
        <authorList>
            <person name="Miller W.G."/>
            <person name="Chapman M.H."/>
            <person name="Yee E."/>
            <person name="Inglis G.D."/>
        </authorList>
    </citation>
    <scope>NUCLEOTIDE SEQUENCE [LARGE SCALE GENOMIC DNA]</scope>
    <source>
        <strain evidence="5 6">L283</strain>
    </source>
</reference>
<dbReference type="EMBL" id="JACGBB010000007">
    <property type="protein sequence ID" value="MBZ7987340.1"/>
    <property type="molecule type" value="Genomic_DNA"/>
</dbReference>